<reference evidence="1" key="1">
    <citation type="submission" date="2018-05" db="EMBL/GenBank/DDBJ databases">
        <authorList>
            <person name="Lanie J.A."/>
            <person name="Ng W.-L."/>
            <person name="Kazmierczak K.M."/>
            <person name="Andrzejewski T.M."/>
            <person name="Davidsen T.M."/>
            <person name="Wayne K.J."/>
            <person name="Tettelin H."/>
            <person name="Glass J.I."/>
            <person name="Rusch D."/>
            <person name="Podicherti R."/>
            <person name="Tsui H.-C.T."/>
            <person name="Winkler M.E."/>
        </authorList>
    </citation>
    <scope>NUCLEOTIDE SEQUENCE</scope>
</reference>
<accession>A0A382H4E3</accession>
<gene>
    <name evidence="1" type="ORF">METZ01_LOCUS234903</name>
</gene>
<protein>
    <submittedName>
        <fullName evidence="1">Uncharacterized protein</fullName>
    </submittedName>
</protein>
<dbReference type="EMBL" id="UINC01059064">
    <property type="protein sequence ID" value="SVB82049.1"/>
    <property type="molecule type" value="Genomic_DNA"/>
</dbReference>
<feature type="non-terminal residue" evidence="1">
    <location>
        <position position="223"/>
    </location>
</feature>
<sequence>MRGIFILLGFGVSVSVWAQDDPNPPREVAPIDLTGYWVSVVTEDWRWRMVIPPKGDYISVPLNDKGRRAADTWNPETDSNTCKSYGAAGIMRMPTRLHIFWQDDQTLRVDTDHGVQTRLLHFDPSFAAKPIPTLQGDSIAHWGEASIGIDRRLAGEGAAGQAKTLKVVTSHLAPGYLRRNGVPYSEHTVVTEYFDRHSAYDEDWITVTTIVRDPEYLTQEFIT</sequence>
<name>A0A382H4E3_9ZZZZ</name>
<proteinExistence type="predicted"/>
<organism evidence="1">
    <name type="scientific">marine metagenome</name>
    <dbReference type="NCBI Taxonomy" id="408172"/>
    <lineage>
        <taxon>unclassified sequences</taxon>
        <taxon>metagenomes</taxon>
        <taxon>ecological metagenomes</taxon>
    </lineage>
</organism>
<dbReference type="AlphaFoldDB" id="A0A382H4E3"/>
<evidence type="ECO:0000313" key="1">
    <source>
        <dbReference type="EMBL" id="SVB82049.1"/>
    </source>
</evidence>